<gene>
    <name evidence="2" type="ORF">MPSYJ_21270</name>
</gene>
<feature type="chain" id="PRO_5029463828" description="Excalibur calcium-binding domain-containing protein" evidence="1">
    <location>
        <begin position="19"/>
        <end position="86"/>
    </location>
</feature>
<feature type="signal peptide" evidence="1">
    <location>
        <begin position="1"/>
        <end position="18"/>
    </location>
</feature>
<dbReference type="KEGG" id="mpsc:MPSYJ_21270"/>
<dbReference type="EMBL" id="AP022574">
    <property type="protein sequence ID" value="BBX68666.1"/>
    <property type="molecule type" value="Genomic_DNA"/>
</dbReference>
<dbReference type="Proteomes" id="UP000466514">
    <property type="component" value="Chromosome"/>
</dbReference>
<sequence length="86" mass="8354">MVTIGFAGLLACAPVAHAVTPVAPVPLQQSSDCDPNYSGACVPIASDVDCAGGSGNGPAYVQGPVTVAGSDVYGLDRDGNGTACES</sequence>
<dbReference type="AlphaFoldDB" id="A0A7I7M9G1"/>
<accession>A0A7I7M9G1</accession>
<evidence type="ECO:0008006" key="4">
    <source>
        <dbReference type="Google" id="ProtNLM"/>
    </source>
</evidence>
<evidence type="ECO:0000256" key="1">
    <source>
        <dbReference type="SAM" id="SignalP"/>
    </source>
</evidence>
<evidence type="ECO:0000313" key="3">
    <source>
        <dbReference type="Proteomes" id="UP000466514"/>
    </source>
</evidence>
<organism evidence="2 3">
    <name type="scientific">Mycolicibacterium psychrotolerans</name>
    <dbReference type="NCBI Taxonomy" id="216929"/>
    <lineage>
        <taxon>Bacteria</taxon>
        <taxon>Bacillati</taxon>
        <taxon>Actinomycetota</taxon>
        <taxon>Actinomycetes</taxon>
        <taxon>Mycobacteriales</taxon>
        <taxon>Mycobacteriaceae</taxon>
        <taxon>Mycolicibacterium</taxon>
    </lineage>
</organism>
<keyword evidence="1" id="KW-0732">Signal</keyword>
<keyword evidence="3" id="KW-1185">Reference proteome</keyword>
<reference evidence="2 3" key="1">
    <citation type="journal article" date="2019" name="Emerg. Microbes Infect.">
        <title>Comprehensive subspecies identification of 175 nontuberculous mycobacteria species based on 7547 genomic profiles.</title>
        <authorList>
            <person name="Matsumoto Y."/>
            <person name="Kinjo T."/>
            <person name="Motooka D."/>
            <person name="Nabeya D."/>
            <person name="Jung N."/>
            <person name="Uechi K."/>
            <person name="Horii T."/>
            <person name="Iida T."/>
            <person name="Fujita J."/>
            <person name="Nakamura S."/>
        </authorList>
    </citation>
    <scope>NUCLEOTIDE SEQUENCE [LARGE SCALE GENOMIC DNA]</scope>
    <source>
        <strain evidence="2 3">JCM 13323</strain>
    </source>
</reference>
<name>A0A7I7M9G1_9MYCO</name>
<proteinExistence type="predicted"/>
<evidence type="ECO:0000313" key="2">
    <source>
        <dbReference type="EMBL" id="BBX68666.1"/>
    </source>
</evidence>
<protein>
    <recommendedName>
        <fullName evidence="4">Excalibur calcium-binding domain-containing protein</fullName>
    </recommendedName>
</protein>